<feature type="compositionally biased region" description="Low complexity" evidence="5">
    <location>
        <begin position="421"/>
        <end position="456"/>
    </location>
</feature>
<proteinExistence type="inferred from homology"/>
<dbReference type="SUPFAM" id="SSF47576">
    <property type="entry name" value="Calponin-homology domain, CH-domain"/>
    <property type="match status" value="1"/>
</dbReference>
<feature type="region of interest" description="Disordered" evidence="5">
    <location>
        <begin position="319"/>
        <end position="488"/>
    </location>
</feature>
<dbReference type="Gene3D" id="3.30.920.20">
    <property type="entry name" value="Gas2-like domain"/>
    <property type="match status" value="1"/>
</dbReference>
<dbReference type="InterPro" id="IPR001715">
    <property type="entry name" value="CH_dom"/>
</dbReference>
<evidence type="ECO:0000256" key="5">
    <source>
        <dbReference type="SAM" id="MobiDB-lite"/>
    </source>
</evidence>
<evidence type="ECO:0000256" key="2">
    <source>
        <dbReference type="ARBA" id="ARBA00022490"/>
    </source>
</evidence>
<comment type="subcellular location">
    <subcellularLocation>
        <location evidence="1">Cytoplasm</location>
        <location evidence="1">Cytoskeleton</location>
    </subcellularLocation>
</comment>
<feature type="compositionally biased region" description="Polar residues" evidence="5">
    <location>
        <begin position="754"/>
        <end position="780"/>
    </location>
</feature>
<dbReference type="Gene3D" id="1.10.418.10">
    <property type="entry name" value="Calponin-like domain"/>
    <property type="match status" value="1"/>
</dbReference>
<dbReference type="InterPro" id="IPR003108">
    <property type="entry name" value="GAR_dom"/>
</dbReference>
<feature type="compositionally biased region" description="Polar residues" evidence="5">
    <location>
        <begin position="391"/>
        <end position="401"/>
    </location>
</feature>
<dbReference type="GO" id="GO:0008093">
    <property type="term" value="F:cytoskeletal anchor activity"/>
    <property type="evidence" value="ECO:0007669"/>
    <property type="project" value="TreeGrafter"/>
</dbReference>
<feature type="compositionally biased region" description="Low complexity" evidence="5">
    <location>
        <begin position="720"/>
        <end position="752"/>
    </location>
</feature>
<dbReference type="GO" id="GO:0001578">
    <property type="term" value="P:microtubule bundle formation"/>
    <property type="evidence" value="ECO:0007669"/>
    <property type="project" value="TreeGrafter"/>
</dbReference>
<feature type="compositionally biased region" description="Polar residues" evidence="5">
    <location>
        <begin position="789"/>
        <end position="798"/>
    </location>
</feature>
<dbReference type="SUPFAM" id="SSF143575">
    <property type="entry name" value="GAS2 domain-like"/>
    <property type="match status" value="1"/>
</dbReference>
<dbReference type="GO" id="GO:0001725">
    <property type="term" value="C:stress fiber"/>
    <property type="evidence" value="ECO:0007669"/>
    <property type="project" value="TreeGrafter"/>
</dbReference>
<reference evidence="8" key="1">
    <citation type="submission" date="2015-12" db="EMBL/GenBank/DDBJ databases">
        <title>De novo transcriptome assembly of four potential Pierce s Disease insect vectors from Arizona vineyards.</title>
        <authorList>
            <person name="Tassone E.E."/>
        </authorList>
    </citation>
    <scope>NUCLEOTIDE SEQUENCE</scope>
</reference>
<dbReference type="SMART" id="SM00033">
    <property type="entry name" value="CH"/>
    <property type="match status" value="1"/>
</dbReference>
<name>A0A1B6DWV1_9HEMI</name>
<keyword evidence="2" id="KW-0963">Cytoplasm</keyword>
<dbReference type="GO" id="GO:0008017">
    <property type="term" value="F:microtubule binding"/>
    <property type="evidence" value="ECO:0007669"/>
    <property type="project" value="InterPro"/>
</dbReference>
<evidence type="ECO:0000256" key="1">
    <source>
        <dbReference type="ARBA" id="ARBA00004245"/>
    </source>
</evidence>
<dbReference type="GO" id="GO:0035371">
    <property type="term" value="C:microtubule plus-end"/>
    <property type="evidence" value="ECO:0007669"/>
    <property type="project" value="TreeGrafter"/>
</dbReference>
<dbReference type="PROSITE" id="PS50021">
    <property type="entry name" value="CH"/>
    <property type="match status" value="1"/>
</dbReference>
<keyword evidence="3" id="KW-0206">Cytoskeleton</keyword>
<accession>A0A1B6DWV1</accession>
<gene>
    <name evidence="8" type="ORF">g.3814</name>
</gene>
<feature type="domain" description="GAR" evidence="7">
    <location>
        <begin position="220"/>
        <end position="292"/>
    </location>
</feature>
<feature type="compositionally biased region" description="Polar residues" evidence="5">
    <location>
        <begin position="351"/>
        <end position="372"/>
    </location>
</feature>
<sequence>MSVLLESRSFRPFKSSEEYLYAMKEDLAEWLNNLYPELHINVNNFLDRLDTGVALCKHANSVRKYAEEYVTRRQSQGKPSISMAGSILKLSPVRFLPGAKAGTFFARDNVSNFISWCRRGLGVYECLLFETDDLIMRKNEKHVILCLLEVARRGAKLGMPAPMLVQLEREIDREIAADKRELQRGLSGTQGYDFEDEEDSDMSDSEDCRQFGPLPQIVTNDLKSLDEMVRDLVERCRCPTQFPMIRVSEGKYRIGDTKVLIFVRVLRSHVMVRVGGGWDTLSHYLDKHDPCRCKTAHRAPVSAKVVGLRLGSPAMDIAGTQVHYDRSPPRTRRSSASSVGSNSGIVGGLMPNNTPTVNRNRSHSPSSRQIASLSPVPRSFTERDNSRTRSRSPTAHRNQAADSRRSVDRDNRSPTPNLGLSPSHRTTSRSRSPTPRATLSVNSRNNTPSRNRSRSPTPHRETVRSQNTSRKNHSRSSSPKDTINGRKESVNLEEAINDYLTELDAVSISTPVINADTTIIVKNDEEILPVSENKCPNFVEEIHSKYNDIVSAEPNIDHLSKVNISDLSEPKDEPSIDTTPCQKISDNFISHPQRSGIEEFGPVHSKSSNIPKIYESGVDTTSTVRVSDNFVNQYKISIPVKQSPSYSIENESGVDHTPSRRVSDNFEVSDLRGMNYNGKLNLTGSAKKFGSATGLETMGNNTDSGSEISDEGYRSLGLVASPPATATSKPAPKPKGSSTRVTRSTRSRSVGRNQEPSSPQHTPFQRNVPGNRSARYSSPNQPVPPRSSPACNTWNSSGGRTGKKQRPQISAETFCQQVADIMQQYAAMMPSPRKDSKPDSRITTKIPAPVQRT</sequence>
<dbReference type="Pfam" id="PF00307">
    <property type="entry name" value="CH"/>
    <property type="match status" value="1"/>
</dbReference>
<dbReference type="PROSITE" id="PS51460">
    <property type="entry name" value="GAR"/>
    <property type="match status" value="1"/>
</dbReference>
<dbReference type="InterPro" id="IPR036534">
    <property type="entry name" value="GAR_dom_sf"/>
</dbReference>
<dbReference type="GO" id="GO:0051015">
    <property type="term" value="F:actin filament binding"/>
    <property type="evidence" value="ECO:0007669"/>
    <property type="project" value="TreeGrafter"/>
</dbReference>
<evidence type="ECO:0000259" key="7">
    <source>
        <dbReference type="PROSITE" id="PS51460"/>
    </source>
</evidence>
<evidence type="ECO:0000313" key="8">
    <source>
        <dbReference type="EMBL" id="JAS30140.1"/>
    </source>
</evidence>
<evidence type="ECO:0000256" key="4">
    <source>
        <dbReference type="ARBA" id="ARBA00038441"/>
    </source>
</evidence>
<feature type="compositionally biased region" description="Polar residues" evidence="5">
    <location>
        <begin position="464"/>
        <end position="481"/>
    </location>
</feature>
<evidence type="ECO:0008006" key="9">
    <source>
        <dbReference type="Google" id="ProtNLM"/>
    </source>
</evidence>
<dbReference type="EMBL" id="GEDC01007158">
    <property type="protein sequence ID" value="JAS30140.1"/>
    <property type="molecule type" value="Transcribed_RNA"/>
</dbReference>
<dbReference type="PANTHER" id="PTHR46756">
    <property type="entry name" value="TRANSGELIN"/>
    <property type="match status" value="1"/>
</dbReference>
<dbReference type="SMART" id="SM00243">
    <property type="entry name" value="GAS2"/>
    <property type="match status" value="1"/>
</dbReference>
<evidence type="ECO:0000259" key="6">
    <source>
        <dbReference type="PROSITE" id="PS50021"/>
    </source>
</evidence>
<dbReference type="CDD" id="cd21268">
    <property type="entry name" value="CH_GAS2L1_2"/>
    <property type="match status" value="1"/>
</dbReference>
<dbReference type="GO" id="GO:0005737">
    <property type="term" value="C:cytoplasm"/>
    <property type="evidence" value="ECO:0007669"/>
    <property type="project" value="TreeGrafter"/>
</dbReference>
<feature type="compositionally biased region" description="Basic and acidic residues" evidence="5">
    <location>
        <begin position="402"/>
        <end position="412"/>
    </location>
</feature>
<protein>
    <recommendedName>
        <fullName evidence="9">GAR domain-containing protein</fullName>
    </recommendedName>
</protein>
<dbReference type="AlphaFoldDB" id="A0A1B6DWV1"/>
<feature type="domain" description="Calponin-homology (CH)" evidence="6">
    <location>
        <begin position="21"/>
        <end position="155"/>
    </location>
</feature>
<feature type="compositionally biased region" description="Basic and acidic residues" evidence="5">
    <location>
        <begin position="832"/>
        <end position="842"/>
    </location>
</feature>
<evidence type="ECO:0000256" key="3">
    <source>
        <dbReference type="ARBA" id="ARBA00023212"/>
    </source>
</evidence>
<organism evidence="8">
    <name type="scientific">Clastoptera arizonana</name>
    <name type="common">Arizona spittle bug</name>
    <dbReference type="NCBI Taxonomy" id="38151"/>
    <lineage>
        <taxon>Eukaryota</taxon>
        <taxon>Metazoa</taxon>
        <taxon>Ecdysozoa</taxon>
        <taxon>Arthropoda</taxon>
        <taxon>Hexapoda</taxon>
        <taxon>Insecta</taxon>
        <taxon>Pterygota</taxon>
        <taxon>Neoptera</taxon>
        <taxon>Paraneoptera</taxon>
        <taxon>Hemiptera</taxon>
        <taxon>Auchenorrhyncha</taxon>
        <taxon>Cercopoidea</taxon>
        <taxon>Clastopteridae</taxon>
        <taxon>Clastoptera</taxon>
    </lineage>
</organism>
<dbReference type="GO" id="GO:0051764">
    <property type="term" value="P:actin crosslink formation"/>
    <property type="evidence" value="ECO:0007669"/>
    <property type="project" value="TreeGrafter"/>
</dbReference>
<dbReference type="Pfam" id="PF02187">
    <property type="entry name" value="GAS2"/>
    <property type="match status" value="1"/>
</dbReference>
<dbReference type="GO" id="GO:0005884">
    <property type="term" value="C:actin filament"/>
    <property type="evidence" value="ECO:0007669"/>
    <property type="project" value="TreeGrafter"/>
</dbReference>
<dbReference type="GO" id="GO:0031110">
    <property type="term" value="P:regulation of microtubule polymerization or depolymerization"/>
    <property type="evidence" value="ECO:0007669"/>
    <property type="project" value="TreeGrafter"/>
</dbReference>
<dbReference type="GO" id="GO:1904825">
    <property type="term" value="P:protein localization to microtubule plus-end"/>
    <property type="evidence" value="ECO:0007669"/>
    <property type="project" value="TreeGrafter"/>
</dbReference>
<feature type="compositionally biased region" description="Low complexity" evidence="5">
    <location>
        <begin position="334"/>
        <end position="344"/>
    </location>
</feature>
<feature type="region of interest" description="Disordered" evidence="5">
    <location>
        <begin position="718"/>
        <end position="810"/>
    </location>
</feature>
<dbReference type="InterPro" id="IPR036872">
    <property type="entry name" value="CH_dom_sf"/>
</dbReference>
<comment type="similarity">
    <text evidence="4">Belongs to the GAS2 family.</text>
</comment>
<feature type="region of interest" description="Disordered" evidence="5">
    <location>
        <begin position="827"/>
        <end position="853"/>
    </location>
</feature>
<dbReference type="PANTHER" id="PTHR46756:SF18">
    <property type="entry name" value="GAS2-LIKE PROTEIN PICKLED EGGS"/>
    <property type="match status" value="1"/>
</dbReference>